<sequence length="215" mass="25065">MEALRRLFLGKTLQEQVREWQRKLKSECRSIDRQLSQLFIEENKTQQSIKQYARQISSPIAQTSCRLLTKELIRAKKQRTRLERSKALLNSLSMQLDEQLATLKITGILEKSTIMMRDVNTLIRLPELNATMTAISKEMMKAGIFEEIVSETLDMEEIDEDIVEAEEIDKILFEIANGQLGSIEPKLKTQIDVVEEPEQDESLEYMRHRLQVLRN</sequence>
<evidence type="ECO:0000313" key="1">
    <source>
        <dbReference type="EMBL" id="KTW30173.1"/>
    </source>
</evidence>
<dbReference type="Pfam" id="PF03357">
    <property type="entry name" value="Snf7"/>
    <property type="match status" value="1"/>
</dbReference>
<comment type="caution">
    <text evidence="1">The sequence shown here is derived from an EMBL/GenBank/DDBJ whole genome shotgun (WGS) entry which is preliminary data.</text>
</comment>
<accession>A0A0W4ZPA3</accession>
<keyword evidence="2" id="KW-1185">Reference proteome</keyword>
<evidence type="ECO:0008006" key="3">
    <source>
        <dbReference type="Google" id="ProtNLM"/>
    </source>
</evidence>
<protein>
    <recommendedName>
        <fullName evidence="3">Vacuolar protein-sorting-associated protein 24</fullName>
    </recommendedName>
</protein>
<dbReference type="GO" id="GO:0042802">
    <property type="term" value="F:identical protein binding"/>
    <property type="evidence" value="ECO:0007669"/>
    <property type="project" value="EnsemblFungi"/>
</dbReference>
<dbReference type="EMBL" id="LFVZ01000003">
    <property type="protein sequence ID" value="KTW30173.1"/>
    <property type="molecule type" value="Genomic_DNA"/>
</dbReference>
<proteinExistence type="predicted"/>
<dbReference type="PANTHER" id="PTHR10476">
    <property type="entry name" value="CHARGED MULTIVESICULAR BODY PROTEIN"/>
    <property type="match status" value="1"/>
</dbReference>
<dbReference type="GO" id="GO:1904669">
    <property type="term" value="P:ATP export"/>
    <property type="evidence" value="ECO:0007669"/>
    <property type="project" value="EnsemblFungi"/>
</dbReference>
<evidence type="ECO:0000313" key="2">
    <source>
        <dbReference type="Proteomes" id="UP000054454"/>
    </source>
</evidence>
<dbReference type="OrthoDB" id="2329734at2759"/>
<reference evidence="2" key="1">
    <citation type="journal article" date="2016" name="Nat. Commun.">
        <title>Genome analysis of three Pneumocystis species reveals adaptation mechanisms to life exclusively in mammalian hosts.</title>
        <authorList>
            <person name="Ma L."/>
            <person name="Chen Z."/>
            <person name="Huang D.W."/>
            <person name="Kutty G."/>
            <person name="Ishihara M."/>
            <person name="Wang H."/>
            <person name="Abouelleil A."/>
            <person name="Bishop L."/>
            <person name="Davey E."/>
            <person name="Deng R."/>
            <person name="Deng X."/>
            <person name="Fan L."/>
            <person name="Fantoni G."/>
            <person name="Fitzgerald M."/>
            <person name="Gogineni E."/>
            <person name="Goldberg J.M."/>
            <person name="Handley G."/>
            <person name="Hu X."/>
            <person name="Huber C."/>
            <person name="Jiao X."/>
            <person name="Jones K."/>
            <person name="Levin J.Z."/>
            <person name="Liu Y."/>
            <person name="Macdonald P."/>
            <person name="Melnikov A."/>
            <person name="Raley C."/>
            <person name="Sassi M."/>
            <person name="Sherman B.T."/>
            <person name="Song X."/>
            <person name="Sykes S."/>
            <person name="Tran B."/>
            <person name="Walsh L."/>
            <person name="Xia Y."/>
            <person name="Yang J."/>
            <person name="Young S."/>
            <person name="Zeng Q."/>
            <person name="Zheng X."/>
            <person name="Stephens R."/>
            <person name="Nusbaum C."/>
            <person name="Birren B.W."/>
            <person name="Azadi P."/>
            <person name="Lempicki R.A."/>
            <person name="Cuomo C.A."/>
            <person name="Kovacs J.A."/>
        </authorList>
    </citation>
    <scope>NUCLEOTIDE SEQUENCE [LARGE SCALE GENOMIC DNA]</scope>
    <source>
        <strain evidence="2">B80</strain>
    </source>
</reference>
<dbReference type="Proteomes" id="UP000054454">
    <property type="component" value="Unassembled WGS sequence"/>
</dbReference>
<dbReference type="GeneID" id="28935461"/>
<dbReference type="RefSeq" id="XP_018226964.1">
    <property type="nucleotide sequence ID" value="XM_018369259.1"/>
</dbReference>
<organism evidence="1 2">
    <name type="scientific">Pneumocystis carinii (strain B80)</name>
    <name type="common">Rat pneumocystis pneumonia agent</name>
    <name type="synonym">Pneumocystis carinii f. sp. carinii</name>
    <dbReference type="NCBI Taxonomy" id="1408658"/>
    <lineage>
        <taxon>Eukaryota</taxon>
        <taxon>Fungi</taxon>
        <taxon>Dikarya</taxon>
        <taxon>Ascomycota</taxon>
        <taxon>Taphrinomycotina</taxon>
        <taxon>Pneumocystomycetes</taxon>
        <taxon>Pneumocystaceae</taxon>
        <taxon>Pneumocystis</taxon>
    </lineage>
</organism>
<dbReference type="GO" id="GO:0043328">
    <property type="term" value="P:protein transport to vacuole involved in ubiquitin-dependent protein catabolic process via the multivesicular body sorting pathway"/>
    <property type="evidence" value="ECO:0007669"/>
    <property type="project" value="EnsemblFungi"/>
</dbReference>
<dbReference type="Gene3D" id="6.10.140.1230">
    <property type="match status" value="1"/>
</dbReference>
<name>A0A0W4ZPA3_PNEC8</name>
<dbReference type="AlphaFoldDB" id="A0A0W4ZPA3"/>
<dbReference type="InterPro" id="IPR005024">
    <property type="entry name" value="Snf7_fam"/>
</dbReference>
<dbReference type="GO" id="GO:0070676">
    <property type="term" value="P:intralumenal vesicle formation"/>
    <property type="evidence" value="ECO:0007669"/>
    <property type="project" value="EnsemblFungi"/>
</dbReference>
<gene>
    <name evidence="1" type="ORF">T552_00650</name>
</gene>
<dbReference type="GO" id="GO:0000815">
    <property type="term" value="C:ESCRT III complex"/>
    <property type="evidence" value="ECO:0007669"/>
    <property type="project" value="EnsemblFungi"/>
</dbReference>
<dbReference type="VEuPathDB" id="FungiDB:T552_00650"/>